<dbReference type="InterPro" id="IPR013083">
    <property type="entry name" value="Znf_RING/FYVE/PHD"/>
</dbReference>
<evidence type="ECO:0000313" key="2">
    <source>
        <dbReference type="Proteomes" id="UP000005239"/>
    </source>
</evidence>
<dbReference type="InterPro" id="IPR012677">
    <property type="entry name" value="Nucleotide-bd_a/b_plait_sf"/>
</dbReference>
<proteinExistence type="predicted"/>
<name>A0A2A6C8I5_PRIPA</name>
<keyword evidence="2" id="KW-1185">Reference proteome</keyword>
<dbReference type="InterPro" id="IPR017907">
    <property type="entry name" value="Znf_RING_CS"/>
</dbReference>
<reference evidence="2" key="1">
    <citation type="journal article" date="2008" name="Nat. Genet.">
        <title>The Pristionchus pacificus genome provides a unique perspective on nematode lifestyle and parasitism.</title>
        <authorList>
            <person name="Dieterich C."/>
            <person name="Clifton S.W."/>
            <person name="Schuster L.N."/>
            <person name="Chinwalla A."/>
            <person name="Delehaunty K."/>
            <person name="Dinkelacker I."/>
            <person name="Fulton L."/>
            <person name="Fulton R."/>
            <person name="Godfrey J."/>
            <person name="Minx P."/>
            <person name="Mitreva M."/>
            <person name="Roeseler W."/>
            <person name="Tian H."/>
            <person name="Witte H."/>
            <person name="Yang S.P."/>
            <person name="Wilson R.K."/>
            <person name="Sommer R.J."/>
        </authorList>
    </citation>
    <scope>NUCLEOTIDE SEQUENCE [LARGE SCALE GENOMIC DNA]</scope>
    <source>
        <strain evidence="2">PS312</strain>
    </source>
</reference>
<dbReference type="Gene3D" id="3.30.70.330">
    <property type="match status" value="1"/>
</dbReference>
<accession>A0A8R1YS40</accession>
<dbReference type="PANTHER" id="PTHR16450:SF1">
    <property type="entry name" value="PROTEIN CBG12045"/>
    <property type="match status" value="1"/>
</dbReference>
<dbReference type="AlphaFoldDB" id="A0A2A6C8I5"/>
<accession>A0A2A6C8I5</accession>
<protein>
    <submittedName>
        <fullName evidence="1">Uncharacterized protein</fullName>
    </submittedName>
</protein>
<dbReference type="SUPFAM" id="SSF57850">
    <property type="entry name" value="RING/U-box"/>
    <property type="match status" value="1"/>
</dbReference>
<organism evidence="1 2">
    <name type="scientific">Pristionchus pacificus</name>
    <name type="common">Parasitic nematode worm</name>
    <dbReference type="NCBI Taxonomy" id="54126"/>
    <lineage>
        <taxon>Eukaryota</taxon>
        <taxon>Metazoa</taxon>
        <taxon>Ecdysozoa</taxon>
        <taxon>Nematoda</taxon>
        <taxon>Chromadorea</taxon>
        <taxon>Rhabditida</taxon>
        <taxon>Rhabditina</taxon>
        <taxon>Diplogasteromorpha</taxon>
        <taxon>Diplogasteroidea</taxon>
        <taxon>Neodiplogasteridae</taxon>
        <taxon>Pristionchus</taxon>
    </lineage>
</organism>
<gene>
    <name evidence="1" type="primary">WBGene00273412</name>
</gene>
<dbReference type="SUPFAM" id="SSF54928">
    <property type="entry name" value="RNA-binding domain, RBD"/>
    <property type="match status" value="1"/>
</dbReference>
<sequence length="310" mass="34612">MPNQAKLRHAYGLFFLEHLPLNASAQVIDTTASSFVEGYYRGRLTSHVVIGTNITDTEGFSHALQTAARQFIEAQHSRLDNGEGKEELIRQLVEKNENNSNRRYSRQCNICLTPSPDSRVTLTGCGHLMCMACAMQIEVGDKLADLSFDSTSSAPSVRSVRPRPRFIRRSNRSISPTVTRPTVAHRYRSPSPPTVTRRVFDPIPISSDLYRNVSPPRYRSPPPPRALLILLAFPTVRPHVPQLALPQPIALPPIVPSCNVRISNLAEHTTAVDLEKLFSRAGRVVFVDLQRDRFTARPLGSQSPLLCWMA</sequence>
<dbReference type="GO" id="GO:0003676">
    <property type="term" value="F:nucleic acid binding"/>
    <property type="evidence" value="ECO:0007669"/>
    <property type="project" value="InterPro"/>
</dbReference>
<dbReference type="Gene3D" id="3.30.40.10">
    <property type="entry name" value="Zinc/RING finger domain, C3HC4 (zinc finger)"/>
    <property type="match status" value="1"/>
</dbReference>
<reference evidence="1" key="2">
    <citation type="submission" date="2022-06" db="UniProtKB">
        <authorList>
            <consortium name="EnsemblMetazoa"/>
        </authorList>
    </citation>
    <scope>IDENTIFICATION</scope>
    <source>
        <strain evidence="1">PS312</strain>
    </source>
</reference>
<dbReference type="PROSITE" id="PS00518">
    <property type="entry name" value="ZF_RING_1"/>
    <property type="match status" value="1"/>
</dbReference>
<dbReference type="PANTHER" id="PTHR16450">
    <property type="entry name" value="RING FINGER PROTEIN 186"/>
    <property type="match status" value="1"/>
</dbReference>
<dbReference type="InterPro" id="IPR035979">
    <property type="entry name" value="RBD_domain_sf"/>
</dbReference>
<evidence type="ECO:0000313" key="1">
    <source>
        <dbReference type="EnsemblMetazoa" id="PPA35043.1"/>
    </source>
</evidence>
<dbReference type="Proteomes" id="UP000005239">
    <property type="component" value="Unassembled WGS sequence"/>
</dbReference>
<dbReference type="EnsemblMetazoa" id="PPA35043.1">
    <property type="protein sequence ID" value="PPA35043.1"/>
    <property type="gene ID" value="WBGene00273412"/>
</dbReference>